<evidence type="ECO:0000256" key="1">
    <source>
        <dbReference type="SAM" id="SignalP"/>
    </source>
</evidence>
<dbReference type="AlphaFoldDB" id="V5F6A8"/>
<dbReference type="RefSeq" id="WP_023405531.1">
    <property type="nucleotide sequence ID" value="NZ_BAUJ01000076.1"/>
</dbReference>
<feature type="chain" id="PRO_5004735541" description="DUF305 domain-containing protein" evidence="1">
    <location>
        <begin position="18"/>
        <end position="76"/>
    </location>
</feature>
<keyword evidence="1" id="KW-0732">Signal</keyword>
<evidence type="ECO:0008006" key="4">
    <source>
        <dbReference type="Google" id="ProtNLM"/>
    </source>
</evidence>
<evidence type="ECO:0000313" key="2">
    <source>
        <dbReference type="EMBL" id="GAD91239.1"/>
    </source>
</evidence>
<organism evidence="2 3">
    <name type="scientific">Vibrio halioticoli NBRC 102217</name>
    <dbReference type="NCBI Taxonomy" id="1219072"/>
    <lineage>
        <taxon>Bacteria</taxon>
        <taxon>Pseudomonadati</taxon>
        <taxon>Pseudomonadota</taxon>
        <taxon>Gammaproteobacteria</taxon>
        <taxon>Vibrionales</taxon>
        <taxon>Vibrionaceae</taxon>
        <taxon>Vibrio</taxon>
    </lineage>
</organism>
<gene>
    <name evidence="2" type="ORF">VHA01S_076_00120</name>
</gene>
<comment type="caution">
    <text evidence="2">The sequence shown here is derived from an EMBL/GenBank/DDBJ whole genome shotgun (WGS) entry which is preliminary data.</text>
</comment>
<name>V5F6A8_9VIBR</name>
<keyword evidence="3" id="KW-1185">Reference proteome</keyword>
<dbReference type="Proteomes" id="UP000017800">
    <property type="component" value="Unassembled WGS sequence"/>
</dbReference>
<accession>V5F6A8</accession>
<dbReference type="EMBL" id="BAUJ01000076">
    <property type="protein sequence ID" value="GAD91239.1"/>
    <property type="molecule type" value="Genomic_DNA"/>
</dbReference>
<feature type="signal peptide" evidence="1">
    <location>
        <begin position="1"/>
        <end position="17"/>
    </location>
</feature>
<sequence>MKKVLLIALLVSGVASASVFTTEMVVHHGVMDGTSMEQMTKDHPMMAKMHQLMGDKPCIEAMQEQDKKLFDKSLAL</sequence>
<protein>
    <recommendedName>
        <fullName evidence="4">DUF305 domain-containing protein</fullName>
    </recommendedName>
</protein>
<proteinExistence type="predicted"/>
<reference evidence="2 3" key="1">
    <citation type="submission" date="2013-11" db="EMBL/GenBank/DDBJ databases">
        <title>Whole genome shotgun sequence of Vibrio halioticoli NBRC 102217.</title>
        <authorList>
            <person name="Isaki S."/>
            <person name="Kimura A."/>
            <person name="Ohji S."/>
            <person name="Hosoyama A."/>
            <person name="Fujita N."/>
            <person name="Hashimoto M."/>
            <person name="Hosoyama Y."/>
            <person name="Yamazoe A."/>
        </authorList>
    </citation>
    <scope>NUCLEOTIDE SEQUENCE [LARGE SCALE GENOMIC DNA]</scope>
    <source>
        <strain evidence="2 3">NBRC 102217</strain>
    </source>
</reference>
<evidence type="ECO:0000313" key="3">
    <source>
        <dbReference type="Proteomes" id="UP000017800"/>
    </source>
</evidence>